<dbReference type="EMBL" id="JACHJE010000013">
    <property type="protein sequence ID" value="MBB5128477.1"/>
    <property type="molecule type" value="Genomic_DNA"/>
</dbReference>
<gene>
    <name evidence="1" type="ORF">FHS32_005252</name>
</gene>
<protein>
    <submittedName>
        <fullName evidence="1">Uncharacterized protein</fullName>
    </submittedName>
</protein>
<evidence type="ECO:0000313" key="1">
    <source>
        <dbReference type="EMBL" id="MBB5128477.1"/>
    </source>
</evidence>
<dbReference type="Proteomes" id="UP000568022">
    <property type="component" value="Unassembled WGS sequence"/>
</dbReference>
<reference evidence="1 2" key="1">
    <citation type="submission" date="2020-08" db="EMBL/GenBank/DDBJ databases">
        <title>Genomic Encyclopedia of Type Strains, Phase III (KMG-III): the genomes of soil and plant-associated and newly described type strains.</title>
        <authorList>
            <person name="Whitman W."/>
        </authorList>
    </citation>
    <scope>NUCLEOTIDE SEQUENCE [LARGE SCALE GENOMIC DNA]</scope>
    <source>
        <strain evidence="1 2">CECT 3226</strain>
    </source>
</reference>
<accession>A0A7W8FAR9</accession>
<proteinExistence type="predicted"/>
<comment type="caution">
    <text evidence="1">The sequence shown here is derived from an EMBL/GenBank/DDBJ whole genome shotgun (WGS) entry which is preliminary data.</text>
</comment>
<organism evidence="1 2">
    <name type="scientific">Streptomyces griseoloalbus</name>
    <dbReference type="NCBI Taxonomy" id="67303"/>
    <lineage>
        <taxon>Bacteria</taxon>
        <taxon>Bacillati</taxon>
        <taxon>Actinomycetota</taxon>
        <taxon>Actinomycetes</taxon>
        <taxon>Kitasatosporales</taxon>
        <taxon>Streptomycetaceae</taxon>
        <taxon>Streptomyces</taxon>
    </lineage>
</organism>
<evidence type="ECO:0000313" key="2">
    <source>
        <dbReference type="Proteomes" id="UP000568022"/>
    </source>
</evidence>
<name>A0A7W8FAR9_9ACTN</name>
<dbReference type="AntiFam" id="ANF00163">
    <property type="entry name" value="Shadow ORF (opposite pspPIM)"/>
</dbReference>
<sequence length="214" mass="21776">MSNGEQEEASPLVCGFHAGRWYNDPFRIEPEGGKVPKYVSESDPKMVCDVLKEANPGAKYANGGGNVGPDVPGIGGSFHLAGDAERLAGIAAGQDVYRPVLAAGAGPVDKAQVAEIPDVGVVVGEDAGGPVVGVGDPCEGPTEHAEHGLVESAVSGAYGADSGAGRHGELSGYGFGRRAGQDPVEGGARLRAHHGVPHAASFRARARVVWHAAQ</sequence>
<keyword evidence="2" id="KW-1185">Reference proteome</keyword>
<dbReference type="AlphaFoldDB" id="A0A7W8FAR9"/>